<evidence type="ECO:0000256" key="3">
    <source>
        <dbReference type="ARBA" id="ARBA00022964"/>
    </source>
</evidence>
<keyword evidence="2" id="KW-0479">Metal-binding</keyword>
<dbReference type="GO" id="GO:0006790">
    <property type="term" value="P:sulfur compound metabolic process"/>
    <property type="evidence" value="ECO:0007669"/>
    <property type="project" value="TreeGrafter"/>
</dbReference>
<dbReference type="GO" id="GO:0046872">
    <property type="term" value="F:metal ion binding"/>
    <property type="evidence" value="ECO:0007669"/>
    <property type="project" value="UniProtKB-KW"/>
</dbReference>
<dbReference type="Proteomes" id="UP000246145">
    <property type="component" value="Unassembled WGS sequence"/>
</dbReference>
<dbReference type="GO" id="GO:0005737">
    <property type="term" value="C:cytoplasm"/>
    <property type="evidence" value="ECO:0007669"/>
    <property type="project" value="TreeGrafter"/>
</dbReference>
<evidence type="ECO:0000256" key="5">
    <source>
        <dbReference type="ARBA" id="ARBA00023004"/>
    </source>
</evidence>
<dbReference type="RefSeq" id="WP_116519483.1">
    <property type="nucleotide sequence ID" value="NZ_JACCEX010000006.1"/>
</dbReference>
<dbReference type="InterPro" id="IPR042098">
    <property type="entry name" value="TauD-like_sf"/>
</dbReference>
<keyword evidence="8" id="KW-1185">Reference proteome</keyword>
<dbReference type="PANTHER" id="PTHR30468">
    <property type="entry name" value="ALPHA-KETOGLUTARATE-DEPENDENT SULFONATE DIOXYGENASE"/>
    <property type="match status" value="1"/>
</dbReference>
<comment type="caution">
    <text evidence="7">The sequence shown here is derived from an EMBL/GenBank/DDBJ whole genome shotgun (WGS) entry which is preliminary data.</text>
</comment>
<evidence type="ECO:0000256" key="1">
    <source>
        <dbReference type="ARBA" id="ARBA00005896"/>
    </source>
</evidence>
<evidence type="ECO:0000313" key="7">
    <source>
        <dbReference type="EMBL" id="PVY60469.1"/>
    </source>
</evidence>
<dbReference type="OrthoDB" id="8893262at2"/>
<proteinExistence type="inferred from homology"/>
<gene>
    <name evidence="7" type="ORF">C7440_3716</name>
</gene>
<dbReference type="Gene3D" id="3.60.130.10">
    <property type="entry name" value="Clavaminate synthase-like"/>
    <property type="match status" value="1"/>
</dbReference>
<dbReference type="SUPFAM" id="SSF51197">
    <property type="entry name" value="Clavaminate synthase-like"/>
    <property type="match status" value="1"/>
</dbReference>
<sequence length="274" mass="30549">MALSFTPFDAALGASVAGLDITSISAGEAEQLHDAWLKYHVLVIHGPVVTEDQLVSFGECFGKIENARRQSALASRPEIMVISNIRDNGQAVGALPDGELTFHYDRIHQKVPNKAGVLHALEIPDAGGETLFSDMCLAYDTLPADIRRRLDGLTALNTYEYGQTHAENKRLAQDAPTAVHPVVRTIPETGRKALFICRLMTDRILELSETESRELLDSLCDHAEDARFMYAHRWQVGDILVWDNRCAMHARRDFDGSQRRLMKRVTVGETRAPQ</sequence>
<evidence type="ECO:0000313" key="8">
    <source>
        <dbReference type="Proteomes" id="UP000246145"/>
    </source>
</evidence>
<dbReference type="STRING" id="1231391.GCA_000308195_00139"/>
<protein>
    <submittedName>
        <fullName evidence="7">Taurine dioxygenase</fullName>
    </submittedName>
</protein>
<evidence type="ECO:0000259" key="6">
    <source>
        <dbReference type="Pfam" id="PF02668"/>
    </source>
</evidence>
<dbReference type="Pfam" id="PF02668">
    <property type="entry name" value="TauD"/>
    <property type="match status" value="1"/>
</dbReference>
<evidence type="ECO:0000256" key="2">
    <source>
        <dbReference type="ARBA" id="ARBA00022723"/>
    </source>
</evidence>
<dbReference type="GO" id="GO:0000908">
    <property type="term" value="F:taurine dioxygenase activity"/>
    <property type="evidence" value="ECO:0007669"/>
    <property type="project" value="TreeGrafter"/>
</dbReference>
<keyword evidence="5" id="KW-0408">Iron</keyword>
<comment type="similarity">
    <text evidence="1">Belongs to the TfdA dioxygenase family.</text>
</comment>
<evidence type="ECO:0000256" key="4">
    <source>
        <dbReference type="ARBA" id="ARBA00023002"/>
    </source>
</evidence>
<keyword evidence="3 7" id="KW-0223">Dioxygenase</keyword>
<reference evidence="7 8" key="1">
    <citation type="submission" date="2018-04" db="EMBL/GenBank/DDBJ databases">
        <title>Genomic Encyclopedia of Type Strains, Phase IV (KMG-IV): sequencing the most valuable type-strain genomes for metagenomic binning, comparative biology and taxonomic classification.</title>
        <authorList>
            <person name="Goeker M."/>
        </authorList>
    </citation>
    <scope>NUCLEOTIDE SEQUENCE [LARGE SCALE GENOMIC DNA]</scope>
    <source>
        <strain evidence="7 8">DSM 10065</strain>
    </source>
</reference>
<feature type="domain" description="TauD/TfdA-like" evidence="6">
    <location>
        <begin position="5"/>
        <end position="266"/>
    </location>
</feature>
<dbReference type="PANTHER" id="PTHR30468:SF1">
    <property type="entry name" value="ALPHA-KETOGLUTARATE-DEPENDENT SULFONATE DIOXYGENASE"/>
    <property type="match status" value="1"/>
</dbReference>
<accession>A0A2U1CHR0</accession>
<dbReference type="InterPro" id="IPR003819">
    <property type="entry name" value="TauD/TfdA-like"/>
</dbReference>
<dbReference type="InterPro" id="IPR051323">
    <property type="entry name" value="AtsK-like"/>
</dbReference>
<keyword evidence="4" id="KW-0560">Oxidoreductase</keyword>
<organism evidence="7 8">
    <name type="scientific">Pusillimonas noertemannii</name>
    <dbReference type="NCBI Taxonomy" id="305977"/>
    <lineage>
        <taxon>Bacteria</taxon>
        <taxon>Pseudomonadati</taxon>
        <taxon>Pseudomonadota</taxon>
        <taxon>Betaproteobacteria</taxon>
        <taxon>Burkholderiales</taxon>
        <taxon>Alcaligenaceae</taxon>
        <taxon>Pusillimonas</taxon>
    </lineage>
</organism>
<name>A0A2U1CHR0_9BURK</name>
<dbReference type="EMBL" id="QEKO01000009">
    <property type="protein sequence ID" value="PVY60469.1"/>
    <property type="molecule type" value="Genomic_DNA"/>
</dbReference>
<dbReference type="AlphaFoldDB" id="A0A2U1CHR0"/>